<feature type="transmembrane region" description="Helical" evidence="1">
    <location>
        <begin position="21"/>
        <end position="43"/>
    </location>
</feature>
<evidence type="ECO:0000256" key="1">
    <source>
        <dbReference type="SAM" id="Phobius"/>
    </source>
</evidence>
<keyword evidence="1" id="KW-0812">Transmembrane</keyword>
<dbReference type="AlphaFoldDB" id="A0AAF3F9D4"/>
<sequence>MAINFFLLSIFLGYPLFRKKYQLLILLAVGDGINGLAIILTGLNRVYLYSTALETLTLPVRTPWECAVEVWIIMKLVGDLLLPITTLCMGIERLVAILFPIFFHQRLDGRPIK</sequence>
<reference evidence="3" key="1">
    <citation type="submission" date="2024-02" db="UniProtKB">
        <authorList>
            <consortium name="WormBaseParasite"/>
        </authorList>
    </citation>
    <scope>IDENTIFICATION</scope>
</reference>
<organism evidence="2 3">
    <name type="scientific">Mesorhabditis belari</name>
    <dbReference type="NCBI Taxonomy" id="2138241"/>
    <lineage>
        <taxon>Eukaryota</taxon>
        <taxon>Metazoa</taxon>
        <taxon>Ecdysozoa</taxon>
        <taxon>Nematoda</taxon>
        <taxon>Chromadorea</taxon>
        <taxon>Rhabditida</taxon>
        <taxon>Rhabditina</taxon>
        <taxon>Rhabditomorpha</taxon>
        <taxon>Rhabditoidea</taxon>
        <taxon>Rhabditidae</taxon>
        <taxon>Mesorhabditinae</taxon>
        <taxon>Mesorhabditis</taxon>
    </lineage>
</organism>
<proteinExistence type="predicted"/>
<dbReference type="Proteomes" id="UP000887575">
    <property type="component" value="Unassembled WGS sequence"/>
</dbReference>
<keyword evidence="1" id="KW-0472">Membrane</keyword>
<evidence type="ECO:0000313" key="2">
    <source>
        <dbReference type="Proteomes" id="UP000887575"/>
    </source>
</evidence>
<evidence type="ECO:0000313" key="3">
    <source>
        <dbReference type="WBParaSite" id="MBELARI_LOCUS3513"/>
    </source>
</evidence>
<accession>A0AAF3F9D4</accession>
<feature type="transmembrane region" description="Helical" evidence="1">
    <location>
        <begin position="80"/>
        <end position="103"/>
    </location>
</feature>
<protein>
    <submittedName>
        <fullName evidence="3">Uncharacterized protein</fullName>
    </submittedName>
</protein>
<dbReference type="WBParaSite" id="MBELARI_LOCUS3513">
    <property type="protein sequence ID" value="MBELARI_LOCUS3513"/>
    <property type="gene ID" value="MBELARI_LOCUS3513"/>
</dbReference>
<keyword evidence="2" id="KW-1185">Reference proteome</keyword>
<name>A0AAF3F9D4_9BILA</name>
<keyword evidence="1" id="KW-1133">Transmembrane helix</keyword>